<dbReference type="Proteomes" id="UP000501690">
    <property type="component" value="Linkage Group LG2"/>
</dbReference>
<organism evidence="2 3">
    <name type="scientific">Vigna unguiculata</name>
    <name type="common">Cowpea</name>
    <dbReference type="NCBI Taxonomy" id="3917"/>
    <lineage>
        <taxon>Eukaryota</taxon>
        <taxon>Viridiplantae</taxon>
        <taxon>Streptophyta</taxon>
        <taxon>Embryophyta</taxon>
        <taxon>Tracheophyta</taxon>
        <taxon>Spermatophyta</taxon>
        <taxon>Magnoliopsida</taxon>
        <taxon>eudicotyledons</taxon>
        <taxon>Gunneridae</taxon>
        <taxon>Pentapetalae</taxon>
        <taxon>rosids</taxon>
        <taxon>fabids</taxon>
        <taxon>Fabales</taxon>
        <taxon>Fabaceae</taxon>
        <taxon>Papilionoideae</taxon>
        <taxon>50 kb inversion clade</taxon>
        <taxon>NPAAA clade</taxon>
        <taxon>indigoferoid/millettioid clade</taxon>
        <taxon>Phaseoleae</taxon>
        <taxon>Vigna</taxon>
    </lineage>
</organism>
<protein>
    <recommendedName>
        <fullName evidence="4">Transmembrane protein</fullName>
    </recommendedName>
</protein>
<evidence type="ECO:0000313" key="2">
    <source>
        <dbReference type="EMBL" id="QCD81727.1"/>
    </source>
</evidence>
<sequence>MQNCWKEIPHSIEEFCGECHVIAVKMTYLTLSLQFIFPILFIVHGRVIHGGGGAGFTGCCVVVVGTLMSWWRSSFEDGAPVVVVTMKPPTTVWAVGDEVSP</sequence>
<feature type="transmembrane region" description="Helical" evidence="1">
    <location>
        <begin position="20"/>
        <end position="43"/>
    </location>
</feature>
<evidence type="ECO:0008006" key="4">
    <source>
        <dbReference type="Google" id="ProtNLM"/>
    </source>
</evidence>
<keyword evidence="1" id="KW-0472">Membrane</keyword>
<keyword evidence="1" id="KW-0812">Transmembrane</keyword>
<accession>A0A4D6KZ39</accession>
<keyword evidence="1" id="KW-1133">Transmembrane helix</keyword>
<name>A0A4D6KZ39_VIGUN</name>
<dbReference type="AlphaFoldDB" id="A0A4D6KZ39"/>
<keyword evidence="3" id="KW-1185">Reference proteome</keyword>
<reference evidence="2 3" key="1">
    <citation type="submission" date="2019-04" db="EMBL/GenBank/DDBJ databases">
        <title>An improved genome assembly and genetic linkage map for asparagus bean, Vigna unguiculata ssp. sesquipedialis.</title>
        <authorList>
            <person name="Xia Q."/>
            <person name="Zhang R."/>
            <person name="Dong Y."/>
        </authorList>
    </citation>
    <scope>NUCLEOTIDE SEQUENCE [LARGE SCALE GENOMIC DNA]</scope>
    <source>
        <tissue evidence="2">Leaf</tissue>
    </source>
</reference>
<feature type="transmembrane region" description="Helical" evidence="1">
    <location>
        <begin position="50"/>
        <end position="71"/>
    </location>
</feature>
<evidence type="ECO:0000256" key="1">
    <source>
        <dbReference type="SAM" id="Phobius"/>
    </source>
</evidence>
<proteinExistence type="predicted"/>
<gene>
    <name evidence="2" type="ORF">DEO72_LG2g2057</name>
</gene>
<dbReference type="EMBL" id="CP039346">
    <property type="protein sequence ID" value="QCD81727.1"/>
    <property type="molecule type" value="Genomic_DNA"/>
</dbReference>
<evidence type="ECO:0000313" key="3">
    <source>
        <dbReference type="Proteomes" id="UP000501690"/>
    </source>
</evidence>